<dbReference type="EMBL" id="GGEC01078665">
    <property type="protein sequence ID" value="MBX59149.1"/>
    <property type="molecule type" value="Transcribed_RNA"/>
</dbReference>
<dbReference type="AlphaFoldDB" id="A0A2P2PWX0"/>
<name>A0A2P2PWX0_RHIMU</name>
<protein>
    <submittedName>
        <fullName evidence="1">Uncharacterized protein</fullName>
    </submittedName>
</protein>
<proteinExistence type="predicted"/>
<sequence length="30" mass="3660">MNFSVCLVSLYLEFFFNLLELQFKNLLVFK</sequence>
<organism evidence="1">
    <name type="scientific">Rhizophora mucronata</name>
    <name type="common">Asiatic mangrove</name>
    <dbReference type="NCBI Taxonomy" id="61149"/>
    <lineage>
        <taxon>Eukaryota</taxon>
        <taxon>Viridiplantae</taxon>
        <taxon>Streptophyta</taxon>
        <taxon>Embryophyta</taxon>
        <taxon>Tracheophyta</taxon>
        <taxon>Spermatophyta</taxon>
        <taxon>Magnoliopsida</taxon>
        <taxon>eudicotyledons</taxon>
        <taxon>Gunneridae</taxon>
        <taxon>Pentapetalae</taxon>
        <taxon>rosids</taxon>
        <taxon>fabids</taxon>
        <taxon>Malpighiales</taxon>
        <taxon>Rhizophoraceae</taxon>
        <taxon>Rhizophora</taxon>
    </lineage>
</organism>
<accession>A0A2P2PWX0</accession>
<reference evidence="1" key="1">
    <citation type="submission" date="2018-02" db="EMBL/GenBank/DDBJ databases">
        <title>Rhizophora mucronata_Transcriptome.</title>
        <authorList>
            <person name="Meera S.P."/>
            <person name="Sreeshan A."/>
            <person name="Augustine A."/>
        </authorList>
    </citation>
    <scope>NUCLEOTIDE SEQUENCE</scope>
    <source>
        <tissue evidence="1">Leaf</tissue>
    </source>
</reference>
<evidence type="ECO:0000313" key="1">
    <source>
        <dbReference type="EMBL" id="MBX59149.1"/>
    </source>
</evidence>